<name>A0A4Q2D8Y6_9AGAR</name>
<dbReference type="Proteomes" id="UP000290288">
    <property type="component" value="Unassembled WGS sequence"/>
</dbReference>
<evidence type="ECO:0000313" key="2">
    <source>
        <dbReference type="EMBL" id="RXW15759.1"/>
    </source>
</evidence>
<feature type="region of interest" description="Disordered" evidence="1">
    <location>
        <begin position="133"/>
        <end position="218"/>
    </location>
</feature>
<dbReference type="OrthoDB" id="3224221at2759"/>
<sequence length="610" mass="68396">MSESNPDDGDSRETTPTASNPTAPPLPVRERGEQAQFSPFSGYHANGYFGMLQPPSNFVPGPQQGHPVYLPSQAQAPANSPQSFQPQHEHPVYAAPLAINALPLPQHTPYHYYPTSTSVTPFPAMLHGGTFVPAATPNNHQLHPQGGPSTAPVVPQPSHDSSTAGGTSDAETGTTTETESVASSAATGRPKKRRLAPADDFEYKDKGKRPEQAYNNHPVPDVAVLQQLQAQYSQIAERLDHLSNNIRVSEPQQQSLTPSVEVMQQLIQGFKENTEILREGFRIQAASNRPDGEPRGANDNMDIDPSIQSSSLSKIEIKEAPISRTDESKGVARIVRDFFKFLLKGHISTVDDWCPTAEGPVCTVEDFRLDFERPPNAPWNKFAKKVFLDTLVTHEANKLAVFQPPLAYLGKLYVSNFRNARTKFKWEMKTKSEKDEHRKQHRRNERKRWLYYRRIQAAKRFRDTMRHLPMIAAYGWEGMSTDESDHENGTGGPSYVIMPKKWRHPNADQCLRTLDGLHRDSRFRQDRRVTPGAHPHMRHLDGRSKPSVRTALRELPTGLYNPQWLGRLTDAAKEALGITETIEYDFSHTPEIEDISRANNGKADSIYPYA</sequence>
<reference evidence="2 3" key="1">
    <citation type="submission" date="2019-01" db="EMBL/GenBank/DDBJ databases">
        <title>Draft genome sequence of Psathyrella aberdarensis IHI B618.</title>
        <authorList>
            <person name="Buettner E."/>
            <person name="Kellner H."/>
        </authorList>
    </citation>
    <scope>NUCLEOTIDE SEQUENCE [LARGE SCALE GENOMIC DNA]</scope>
    <source>
        <strain evidence="2 3">IHI B618</strain>
    </source>
</reference>
<evidence type="ECO:0000313" key="3">
    <source>
        <dbReference type="Proteomes" id="UP000290288"/>
    </source>
</evidence>
<feature type="compositionally biased region" description="Low complexity" evidence="1">
    <location>
        <begin position="161"/>
        <end position="188"/>
    </location>
</feature>
<organism evidence="2 3">
    <name type="scientific">Candolleomyces aberdarensis</name>
    <dbReference type="NCBI Taxonomy" id="2316362"/>
    <lineage>
        <taxon>Eukaryota</taxon>
        <taxon>Fungi</taxon>
        <taxon>Dikarya</taxon>
        <taxon>Basidiomycota</taxon>
        <taxon>Agaricomycotina</taxon>
        <taxon>Agaricomycetes</taxon>
        <taxon>Agaricomycetidae</taxon>
        <taxon>Agaricales</taxon>
        <taxon>Agaricineae</taxon>
        <taxon>Psathyrellaceae</taxon>
        <taxon>Candolleomyces</taxon>
    </lineage>
</organism>
<evidence type="ECO:0000256" key="1">
    <source>
        <dbReference type="SAM" id="MobiDB-lite"/>
    </source>
</evidence>
<protein>
    <submittedName>
        <fullName evidence="2">Uncharacterized protein</fullName>
    </submittedName>
</protein>
<gene>
    <name evidence="2" type="ORF">EST38_g10089</name>
</gene>
<dbReference type="AlphaFoldDB" id="A0A4Q2D8Y6"/>
<keyword evidence="3" id="KW-1185">Reference proteome</keyword>
<comment type="caution">
    <text evidence="2">The sequence shown here is derived from an EMBL/GenBank/DDBJ whole genome shotgun (WGS) entry which is preliminary data.</text>
</comment>
<feature type="region of interest" description="Disordered" evidence="1">
    <location>
        <begin position="1"/>
        <end position="40"/>
    </location>
</feature>
<dbReference type="STRING" id="2316362.A0A4Q2D8Y6"/>
<feature type="compositionally biased region" description="Polar residues" evidence="1">
    <location>
        <begin position="72"/>
        <end position="86"/>
    </location>
</feature>
<feature type="compositionally biased region" description="Acidic residues" evidence="1">
    <location>
        <begin position="1"/>
        <end position="10"/>
    </location>
</feature>
<dbReference type="EMBL" id="SDEE01000513">
    <property type="protein sequence ID" value="RXW15759.1"/>
    <property type="molecule type" value="Genomic_DNA"/>
</dbReference>
<accession>A0A4Q2D8Y6</accession>
<proteinExistence type="predicted"/>
<feature type="region of interest" description="Disordered" evidence="1">
    <location>
        <begin position="54"/>
        <end position="87"/>
    </location>
</feature>
<feature type="region of interest" description="Disordered" evidence="1">
    <location>
        <begin position="286"/>
        <end position="305"/>
    </location>
</feature>
<feature type="compositionally biased region" description="Basic and acidic residues" evidence="1">
    <location>
        <begin position="201"/>
        <end position="211"/>
    </location>
</feature>